<name>A0A4U6TYQ9_SETVI</name>
<proteinExistence type="predicted"/>
<protein>
    <submittedName>
        <fullName evidence="1">Uncharacterized protein</fullName>
    </submittedName>
</protein>
<dbReference type="AlphaFoldDB" id="A0A4U6TYQ9"/>
<dbReference type="EMBL" id="CM016558">
    <property type="protein sequence ID" value="TKW07532.1"/>
    <property type="molecule type" value="Genomic_DNA"/>
</dbReference>
<evidence type="ECO:0000313" key="2">
    <source>
        <dbReference type="Proteomes" id="UP000298652"/>
    </source>
</evidence>
<evidence type="ECO:0000313" key="1">
    <source>
        <dbReference type="EMBL" id="TKW07532.1"/>
    </source>
</evidence>
<reference evidence="1" key="1">
    <citation type="submission" date="2019-03" db="EMBL/GenBank/DDBJ databases">
        <title>WGS assembly of Setaria viridis.</title>
        <authorList>
            <person name="Huang P."/>
            <person name="Jenkins J."/>
            <person name="Grimwood J."/>
            <person name="Barry K."/>
            <person name="Healey A."/>
            <person name="Mamidi S."/>
            <person name="Sreedasyam A."/>
            <person name="Shu S."/>
            <person name="Feldman M."/>
            <person name="Wu J."/>
            <person name="Yu Y."/>
            <person name="Chen C."/>
            <person name="Johnson J."/>
            <person name="Rokhsar D."/>
            <person name="Baxter I."/>
            <person name="Schmutz J."/>
            <person name="Brutnell T."/>
            <person name="Kellogg E."/>
        </authorList>
    </citation>
    <scope>NUCLEOTIDE SEQUENCE [LARGE SCALE GENOMIC DNA]</scope>
</reference>
<dbReference type="Proteomes" id="UP000298652">
    <property type="component" value="Chromosome 7"/>
</dbReference>
<keyword evidence="2" id="KW-1185">Reference proteome</keyword>
<gene>
    <name evidence="1" type="ORF">SEVIR_7G313333v2</name>
</gene>
<organism evidence="1 2">
    <name type="scientific">Setaria viridis</name>
    <name type="common">Green bristlegrass</name>
    <name type="synonym">Setaria italica subsp. viridis</name>
    <dbReference type="NCBI Taxonomy" id="4556"/>
    <lineage>
        <taxon>Eukaryota</taxon>
        <taxon>Viridiplantae</taxon>
        <taxon>Streptophyta</taxon>
        <taxon>Embryophyta</taxon>
        <taxon>Tracheophyta</taxon>
        <taxon>Spermatophyta</taxon>
        <taxon>Magnoliopsida</taxon>
        <taxon>Liliopsida</taxon>
        <taxon>Poales</taxon>
        <taxon>Poaceae</taxon>
        <taxon>PACMAD clade</taxon>
        <taxon>Panicoideae</taxon>
        <taxon>Panicodae</taxon>
        <taxon>Paniceae</taxon>
        <taxon>Cenchrinae</taxon>
        <taxon>Setaria</taxon>
    </lineage>
</organism>
<dbReference type="Gramene" id="TKW07532">
    <property type="protein sequence ID" value="TKW07532"/>
    <property type="gene ID" value="SEVIR_7G313333v2"/>
</dbReference>
<accession>A0A4U6TYQ9</accession>
<sequence>MMAWLTARDPICTHISTEIRCKFIEIGVFLAVMAKF</sequence>